<feature type="region of interest" description="Disordered" evidence="1">
    <location>
        <begin position="1"/>
        <end position="23"/>
    </location>
</feature>
<dbReference type="EMBL" id="BLBS01000048">
    <property type="protein sequence ID" value="GET91546.1"/>
    <property type="molecule type" value="Genomic_DNA"/>
</dbReference>
<feature type="compositionally biased region" description="Basic residues" evidence="1">
    <location>
        <begin position="44"/>
        <end position="53"/>
    </location>
</feature>
<feature type="region of interest" description="Disordered" evidence="1">
    <location>
        <begin position="851"/>
        <end position="884"/>
    </location>
</feature>
<evidence type="ECO:0000313" key="2">
    <source>
        <dbReference type="EMBL" id="GET91546.1"/>
    </source>
</evidence>
<accession>A0A640KPB4</accession>
<feature type="region of interest" description="Disordered" evidence="1">
    <location>
        <begin position="273"/>
        <end position="330"/>
    </location>
</feature>
<sequence length="929" mass="100692">MREAPFAAGHAPRQRSTQPCYGGGLIQTLHERSLRPGFGVSTHVQRRPPKPVRARGGTATKKTALPPAVASGGTTVSVANSTAAPDKLLTLETSTASPAPSAYTSAALLARYTGKRNIVQKAAELSKRMHFQVQDVAQMEEEQRLLSQAYRGRQKILEQPQQLLQQAQVNQRGTCGFNDDETGGEKVTSKTRGDISGDSSSKTDDPSHPASPGNTTEASPNDMNKPALPSDAHTGLVFAGTLNIKNYLQQEAEEKRDTLMKMRGIQQLILELSEGGTTDEGRRLAQQSDSTSLKEAEGVSQTPADDDVSDSAKDDNANGHPPSSAEKKNVDMIQELRSTLKEMLNVNHASLAPQYSTIGGRVVCSISATKLLGSTWIEQDATYRPLEPLQMFSTNAFALTLEYLSNSIACIAHIADEVCVATTLRSRTDPVLLLPYLESLQKWVAQADRCLETTQRHLRHFQSGEAALIEGGAYEVNSLREQTLLLRESLTAHEQKVKAAEEAKISVLNRFCEVIRRCYLWEVYLLHRSDTAHSDGVSWLSSSLERIGSEAALTHLSYPSVKMLGSTLVRSGSNVDAAGMMTPNDSFSMSFPYTTVSPACADAGLTASTMEEAFAPTKAIASRPSSRFRNPRSGSAHNSRFRSNAASKLLATSSKQTPFQQTISIHACGLQPLTSSSLQLLEQRVARSWCNPYARKKYLCQCAQQQTEQQQLGERSAEKNQSMFRMGAAVSEDLVNSAHNPASEAAPAPTSRRTSPVSFNLAHSDPSACAVTDATATAGDATGGDSLTRLGLNTDISHNSFVSEAKCRARRAIDLISGSVAGSTAIFSEPVTDMADVRTLQLLQSLQRTIPSKADALPRNSAKNTERRETNVGSDDVMPNPSLPQPHYTDVTQDEEQCAATWDSIQQLSRYLTTCTTRLTSHQPSTVHK</sequence>
<protein>
    <submittedName>
        <fullName evidence="2">Uncharacterized protein</fullName>
    </submittedName>
</protein>
<dbReference type="VEuPathDB" id="TriTrypDB:LtaPh_3222000"/>
<evidence type="ECO:0000256" key="1">
    <source>
        <dbReference type="SAM" id="MobiDB-lite"/>
    </source>
</evidence>
<feature type="region of interest" description="Disordered" evidence="1">
    <location>
        <begin position="620"/>
        <end position="642"/>
    </location>
</feature>
<feature type="compositionally biased region" description="Low complexity" evidence="1">
    <location>
        <begin position="622"/>
        <end position="635"/>
    </location>
</feature>
<proteinExistence type="predicted"/>
<organism evidence="2 3">
    <name type="scientific">Leishmania tarentolae</name>
    <name type="common">Sauroleishmania tarentolae</name>
    <dbReference type="NCBI Taxonomy" id="5689"/>
    <lineage>
        <taxon>Eukaryota</taxon>
        <taxon>Discoba</taxon>
        <taxon>Euglenozoa</taxon>
        <taxon>Kinetoplastea</taxon>
        <taxon>Metakinetoplastina</taxon>
        <taxon>Trypanosomatida</taxon>
        <taxon>Trypanosomatidae</taxon>
        <taxon>Leishmaniinae</taxon>
        <taxon>Leishmania</taxon>
        <taxon>lizard Leishmania</taxon>
    </lineage>
</organism>
<feature type="region of interest" description="Disordered" evidence="1">
    <location>
        <begin position="39"/>
        <end position="65"/>
    </location>
</feature>
<comment type="caution">
    <text evidence="2">The sequence shown here is derived from an EMBL/GenBank/DDBJ whole genome shotgun (WGS) entry which is preliminary data.</text>
</comment>
<dbReference type="Proteomes" id="UP000419144">
    <property type="component" value="Unassembled WGS sequence"/>
</dbReference>
<dbReference type="AlphaFoldDB" id="A0A640KPB4"/>
<gene>
    <name evidence="2" type="ORF">LtaPh_3222000</name>
</gene>
<evidence type="ECO:0000313" key="3">
    <source>
        <dbReference type="Proteomes" id="UP000419144"/>
    </source>
</evidence>
<feature type="region of interest" description="Disordered" evidence="1">
    <location>
        <begin position="738"/>
        <end position="759"/>
    </location>
</feature>
<feature type="compositionally biased region" description="Basic and acidic residues" evidence="1">
    <location>
        <begin position="183"/>
        <end position="207"/>
    </location>
</feature>
<name>A0A640KPB4_LEITA</name>
<feature type="compositionally biased region" description="Polar residues" evidence="1">
    <location>
        <begin position="212"/>
        <end position="222"/>
    </location>
</feature>
<keyword evidence="3" id="KW-1185">Reference proteome</keyword>
<reference evidence="2" key="1">
    <citation type="submission" date="2019-11" db="EMBL/GenBank/DDBJ databases">
        <title>Leishmania tarentolae CDS.</title>
        <authorList>
            <person name="Goto Y."/>
            <person name="Yamagishi J."/>
        </authorList>
    </citation>
    <scope>NUCLEOTIDE SEQUENCE [LARGE SCALE GENOMIC DNA]</scope>
    <source>
        <strain evidence="2">Parrot Tar II</strain>
    </source>
</reference>
<feature type="region of interest" description="Disordered" evidence="1">
    <location>
        <begin position="174"/>
        <end position="232"/>
    </location>
</feature>
<dbReference type="OrthoDB" id="266614at2759"/>